<dbReference type="GO" id="GO:0005524">
    <property type="term" value="F:ATP binding"/>
    <property type="evidence" value="ECO:0007669"/>
    <property type="project" value="UniProtKB-UniRule"/>
</dbReference>
<evidence type="ECO:0000256" key="4">
    <source>
        <dbReference type="ARBA" id="ARBA00022840"/>
    </source>
</evidence>
<feature type="binding site" evidence="7">
    <location>
        <position position="394"/>
    </location>
    <ligand>
        <name>ATP</name>
        <dbReference type="ChEBI" id="CHEBI:30616"/>
    </ligand>
</feature>
<dbReference type="PANTHER" id="PTHR24171">
    <property type="entry name" value="ANKYRIN REPEAT DOMAIN-CONTAINING PROTEIN 39-RELATED"/>
    <property type="match status" value="1"/>
</dbReference>
<feature type="repeat" description="ANK" evidence="6">
    <location>
        <begin position="42"/>
        <end position="74"/>
    </location>
</feature>
<organism evidence="9 10">
    <name type="scientific">Achlya hypogyna</name>
    <name type="common">Oomycete</name>
    <name type="synonym">Protoachlya hypogyna</name>
    <dbReference type="NCBI Taxonomy" id="1202772"/>
    <lineage>
        <taxon>Eukaryota</taxon>
        <taxon>Sar</taxon>
        <taxon>Stramenopiles</taxon>
        <taxon>Oomycota</taxon>
        <taxon>Saprolegniomycetes</taxon>
        <taxon>Saprolegniales</taxon>
        <taxon>Achlyaceae</taxon>
        <taxon>Achlya</taxon>
    </lineage>
</organism>
<sequence length="626" mass="66540">MWWLFGAPSPIETLLAAARTGRIEEVTELLASGAEVDGAGKFGNTALHEAAYWGHTDLVSLLLDAQASVHKTNEVGWTPLHEAARTGHEVVTTLLLAHDSRVDDSDHDGCSPLHQAAYYGHSGVVSLLLEAGANATLCNAVEGKTALAVARQRHKHSAVQLLDSALTAQLYAAIDGADARQVRRLIHAGATINSSHETHLSPLVQAVRRNYLPTICQLLKSNAAVDLCVGPDGISALAHAAALGHVEGVHLLLIAGADVDVRDAAGRTPLILAAALGYDEIVDALLVDGADPNAHDKSGRTPLTVAAAANHVSVARLLLAAGASKTARAPDDEPPIVVALRRGLREMAALLHHSEQPRTIIRKPIPTTNALWLGAGSYGVVHKTTFEGTVVAVKTAKTASNDVLLKEVAAMTAGSSPYLLPLIAAVAPVGSVPQLVTPFMDGGNLRQHLNLQKVGEPTAVRVSTWQIAWVVANALRELHSRGMLHRDVKSDNIFLSTTRFVQLGDFGTARTYDAEYMTEGTGTPYWIAPEVFNNGGVYNFAADVYSFGVVLTELDTMQLPYWDAPLKGAAVTDAVRTGALRPSLRDDCAPWFRALALQCMAQDPAARPSAESVVQVLEQHRDDPTV</sequence>
<dbReference type="InterPro" id="IPR011009">
    <property type="entry name" value="Kinase-like_dom_sf"/>
</dbReference>
<proteinExistence type="predicted"/>
<keyword evidence="5 6" id="KW-0040">ANK repeat</keyword>
<dbReference type="InterPro" id="IPR008271">
    <property type="entry name" value="Ser/Thr_kinase_AS"/>
</dbReference>
<name>A0A1V9YZS4_ACHHY</name>
<feature type="repeat" description="ANK" evidence="6">
    <location>
        <begin position="75"/>
        <end position="107"/>
    </location>
</feature>
<dbReference type="InterPro" id="IPR017441">
    <property type="entry name" value="Protein_kinase_ATP_BS"/>
</dbReference>
<keyword evidence="3 7" id="KW-0547">Nucleotide-binding</keyword>
<dbReference type="SMART" id="SM00248">
    <property type="entry name" value="ANK"/>
    <property type="match status" value="8"/>
</dbReference>
<feature type="repeat" description="ANK" evidence="6">
    <location>
        <begin position="265"/>
        <end position="297"/>
    </location>
</feature>
<dbReference type="PROSITE" id="PS00108">
    <property type="entry name" value="PROTEIN_KINASE_ST"/>
    <property type="match status" value="1"/>
</dbReference>
<dbReference type="PROSITE" id="PS00107">
    <property type="entry name" value="PROTEIN_KINASE_ATP"/>
    <property type="match status" value="1"/>
</dbReference>
<keyword evidence="1" id="KW-0808">Transferase</keyword>
<keyword evidence="1" id="KW-0723">Serine/threonine-protein kinase</keyword>
<evidence type="ECO:0000256" key="2">
    <source>
        <dbReference type="ARBA" id="ARBA00022737"/>
    </source>
</evidence>
<dbReference type="Pfam" id="PF12796">
    <property type="entry name" value="Ank_2"/>
    <property type="match status" value="2"/>
</dbReference>
<dbReference type="Gene3D" id="1.25.40.20">
    <property type="entry name" value="Ankyrin repeat-containing domain"/>
    <property type="match status" value="4"/>
</dbReference>
<evidence type="ECO:0000256" key="6">
    <source>
        <dbReference type="PROSITE-ProRule" id="PRU00023"/>
    </source>
</evidence>
<dbReference type="SMART" id="SM00220">
    <property type="entry name" value="S_TKc"/>
    <property type="match status" value="1"/>
</dbReference>
<evidence type="ECO:0000259" key="8">
    <source>
        <dbReference type="PROSITE" id="PS50011"/>
    </source>
</evidence>
<dbReference type="Gene3D" id="1.10.510.10">
    <property type="entry name" value="Transferase(Phosphotransferase) domain 1"/>
    <property type="match status" value="1"/>
</dbReference>
<keyword evidence="1" id="KW-0418">Kinase</keyword>
<dbReference type="PRINTS" id="PR01415">
    <property type="entry name" value="ANKYRIN"/>
</dbReference>
<dbReference type="GO" id="GO:0004674">
    <property type="term" value="F:protein serine/threonine kinase activity"/>
    <property type="evidence" value="ECO:0007669"/>
    <property type="project" value="UniProtKB-KW"/>
</dbReference>
<dbReference type="InterPro" id="IPR036770">
    <property type="entry name" value="Ankyrin_rpt-contain_sf"/>
</dbReference>
<reference evidence="9 10" key="1">
    <citation type="journal article" date="2014" name="Genome Biol. Evol.">
        <title>The secreted proteins of Achlya hypogyna and Thraustotheca clavata identify the ancestral oomycete secretome and reveal gene acquisitions by horizontal gene transfer.</title>
        <authorList>
            <person name="Misner I."/>
            <person name="Blouin N."/>
            <person name="Leonard G."/>
            <person name="Richards T.A."/>
            <person name="Lane C.E."/>
        </authorList>
    </citation>
    <scope>NUCLEOTIDE SEQUENCE [LARGE SCALE GENOMIC DNA]</scope>
    <source>
        <strain evidence="9 10">ATCC 48635</strain>
    </source>
</reference>
<dbReference type="PANTHER" id="PTHR24171:SF8">
    <property type="entry name" value="BRCA1-ASSOCIATED RING DOMAIN PROTEIN 1"/>
    <property type="match status" value="1"/>
</dbReference>
<feature type="repeat" description="ANK" evidence="6">
    <location>
        <begin position="232"/>
        <end position="264"/>
    </location>
</feature>
<feature type="repeat" description="ANK" evidence="6">
    <location>
        <begin position="298"/>
        <end position="330"/>
    </location>
</feature>
<dbReference type="SUPFAM" id="SSF56112">
    <property type="entry name" value="Protein kinase-like (PK-like)"/>
    <property type="match status" value="1"/>
</dbReference>
<dbReference type="Pfam" id="PF07714">
    <property type="entry name" value="PK_Tyr_Ser-Thr"/>
    <property type="match status" value="1"/>
</dbReference>
<evidence type="ECO:0000256" key="3">
    <source>
        <dbReference type="ARBA" id="ARBA00022741"/>
    </source>
</evidence>
<dbReference type="EMBL" id="JNBR01000542">
    <property type="protein sequence ID" value="OQR91299.1"/>
    <property type="molecule type" value="Genomic_DNA"/>
</dbReference>
<keyword evidence="2" id="KW-0677">Repeat</keyword>
<evidence type="ECO:0000256" key="5">
    <source>
        <dbReference type="ARBA" id="ARBA00023043"/>
    </source>
</evidence>
<evidence type="ECO:0000313" key="10">
    <source>
        <dbReference type="Proteomes" id="UP000243579"/>
    </source>
</evidence>
<dbReference type="OrthoDB" id="77197at2759"/>
<protein>
    <submittedName>
        <fullName evidence="9">Pfs, nacht and ankyrin domain protein</fullName>
    </submittedName>
</protein>
<dbReference type="InterPro" id="IPR002110">
    <property type="entry name" value="Ankyrin_rpt"/>
</dbReference>
<evidence type="ECO:0000256" key="7">
    <source>
        <dbReference type="PROSITE-ProRule" id="PRU10141"/>
    </source>
</evidence>
<feature type="repeat" description="ANK" evidence="6">
    <location>
        <begin position="108"/>
        <end position="140"/>
    </location>
</feature>
<dbReference type="Proteomes" id="UP000243579">
    <property type="component" value="Unassembled WGS sequence"/>
</dbReference>
<dbReference type="InterPro" id="IPR001245">
    <property type="entry name" value="Ser-Thr/Tyr_kinase_cat_dom"/>
</dbReference>
<dbReference type="InterPro" id="IPR000719">
    <property type="entry name" value="Prot_kinase_dom"/>
</dbReference>
<feature type="domain" description="Protein kinase" evidence="8">
    <location>
        <begin position="367"/>
        <end position="626"/>
    </location>
</feature>
<keyword evidence="4 7" id="KW-0067">ATP-binding</keyword>
<dbReference type="PROSITE" id="PS50297">
    <property type="entry name" value="ANK_REP_REGION"/>
    <property type="match status" value="6"/>
</dbReference>
<accession>A0A1V9YZS4</accession>
<keyword evidence="10" id="KW-1185">Reference proteome</keyword>
<dbReference type="SUPFAM" id="SSF48403">
    <property type="entry name" value="Ankyrin repeat"/>
    <property type="match status" value="1"/>
</dbReference>
<dbReference type="Pfam" id="PF00023">
    <property type="entry name" value="Ank"/>
    <property type="match status" value="1"/>
</dbReference>
<comment type="caution">
    <text evidence="9">The sequence shown here is derived from an EMBL/GenBank/DDBJ whole genome shotgun (WGS) entry which is preliminary data.</text>
</comment>
<dbReference type="PROSITE" id="PS50011">
    <property type="entry name" value="PROTEIN_KINASE_DOM"/>
    <property type="match status" value="1"/>
</dbReference>
<gene>
    <name evidence="9" type="ORF">ACHHYP_04805</name>
</gene>
<dbReference type="PROSITE" id="PS50088">
    <property type="entry name" value="ANK_REPEAT"/>
    <property type="match status" value="6"/>
</dbReference>
<evidence type="ECO:0000313" key="9">
    <source>
        <dbReference type="EMBL" id="OQR91299.1"/>
    </source>
</evidence>
<dbReference type="STRING" id="1202772.A0A1V9YZS4"/>
<evidence type="ECO:0000256" key="1">
    <source>
        <dbReference type="ARBA" id="ARBA00022527"/>
    </source>
</evidence>
<dbReference type="AlphaFoldDB" id="A0A1V9YZS4"/>